<proteinExistence type="predicted"/>
<dbReference type="eggNOG" id="ENOG502T415">
    <property type="taxonomic scope" value="Eukaryota"/>
</dbReference>
<evidence type="ECO:0000313" key="2">
    <source>
        <dbReference type="EMBL" id="ETN62392.1"/>
    </source>
</evidence>
<evidence type="ECO:0000313" key="3">
    <source>
        <dbReference type="EnsemblMetazoa" id="ADAC005910-PA"/>
    </source>
</evidence>
<dbReference type="OrthoDB" id="7759661at2759"/>
<protein>
    <submittedName>
        <fullName evidence="2 3">Uncharacterized protein</fullName>
    </submittedName>
</protein>
<organism evidence="2">
    <name type="scientific">Anopheles darlingi</name>
    <name type="common">Mosquito</name>
    <dbReference type="NCBI Taxonomy" id="43151"/>
    <lineage>
        <taxon>Eukaryota</taxon>
        <taxon>Metazoa</taxon>
        <taxon>Ecdysozoa</taxon>
        <taxon>Arthropoda</taxon>
        <taxon>Hexapoda</taxon>
        <taxon>Insecta</taxon>
        <taxon>Pterygota</taxon>
        <taxon>Neoptera</taxon>
        <taxon>Endopterygota</taxon>
        <taxon>Diptera</taxon>
        <taxon>Nematocera</taxon>
        <taxon>Culicoidea</taxon>
        <taxon>Culicidae</taxon>
        <taxon>Anophelinae</taxon>
        <taxon>Anopheles</taxon>
    </lineage>
</organism>
<sequence length="281" mass="31786">MDSQEYDKLARQIVTQLEQINQYLAEAGKKRSKLQPGHSNSNSEDIPASILALANEIETVPPVQPAPTDQRPPDTPVEEEIDSFLDAIRSRPSGNRAQRQGSLKRTMPLQQSRFLNENNVSNVTMLGKSCSDISTIASKTIIPKPPPVDVGAMIERLRQAIELQGKIETIVPFEEIDLSEIYQLHRERWLEVGKIYQNISNDLSEFKAQVHSTSGDVSNQPAIIRDELVDCMKRMQSTLNQVCFIKRVENQPDLTTTVCREAFPLSECLESMDEKIRQYHL</sequence>
<keyword evidence="4" id="KW-1185">Reference proteome</keyword>
<evidence type="ECO:0000256" key="1">
    <source>
        <dbReference type="SAM" id="MobiDB-lite"/>
    </source>
</evidence>
<dbReference type="Proteomes" id="UP000000673">
    <property type="component" value="Unassembled WGS sequence"/>
</dbReference>
<feature type="region of interest" description="Disordered" evidence="1">
    <location>
        <begin position="28"/>
        <end position="48"/>
    </location>
</feature>
<reference evidence="2" key="3">
    <citation type="journal article" date="2013" name="Nucleic Acids Res.">
        <title>The genome of Anopheles darlingi, the main neotropical malaria vector.</title>
        <authorList>
            <person name="Marinotti O."/>
            <person name="Cerqueira G.C."/>
            <person name="de Almeida L.G."/>
            <person name="Ferro M.I."/>
            <person name="Loreto E.L."/>
            <person name="Zaha A."/>
            <person name="Teixeira S.M."/>
            <person name="Wespiser A.R."/>
            <person name="Almeida E Silva A."/>
            <person name="Schlindwein A.D."/>
            <person name="Pacheco A.C."/>
            <person name="Silva A.L."/>
            <person name="Graveley B.R."/>
            <person name="Walenz B.P."/>
            <person name="Lima Bde A."/>
            <person name="Ribeiro C.A."/>
            <person name="Nunes-Silva C.G."/>
            <person name="de Carvalho C.R."/>
            <person name="Soares C.M."/>
            <person name="de Menezes C.B."/>
            <person name="Matiolli C."/>
            <person name="Caffrey D."/>
            <person name="Araujo D.A."/>
            <person name="de Oliveira D.M."/>
            <person name="Golenbock D."/>
            <person name="Grisard E.C."/>
            <person name="Fantinatti-Garboggini F."/>
            <person name="de Carvalho F.M."/>
            <person name="Barcellos F.G."/>
            <person name="Prosdocimi F."/>
            <person name="May G."/>
            <person name="Azevedo Junior G.M."/>
            <person name="Guimaraes G.M."/>
            <person name="Goldman G.H."/>
            <person name="Padilha I.Q."/>
            <person name="Batista Jda S."/>
            <person name="Ferro J.A."/>
            <person name="Ribeiro J.M."/>
            <person name="Fietto J.L."/>
            <person name="Dabbas K.M."/>
            <person name="Cerdeira L."/>
            <person name="Agnez-Lima L.F."/>
            <person name="Brocchi M."/>
            <person name="de Carvalho M.O."/>
            <person name="Teixeira Mde M."/>
            <person name="Diniz Maia Mde M."/>
            <person name="Goldman M.H."/>
            <person name="Cruz Schneider M.P."/>
            <person name="Felipe M.S."/>
            <person name="Hungria M."/>
            <person name="Nicolas M.F."/>
            <person name="Pereira M."/>
            <person name="Montes M.A."/>
            <person name="Cantao M.E."/>
            <person name="Vincentz M."/>
            <person name="Rafael M.S."/>
            <person name="Silverman N."/>
            <person name="Stoco P.H."/>
            <person name="Souza R.C."/>
            <person name="Vicentini R."/>
            <person name="Gazzinelli R.T."/>
            <person name="Neves Rde O."/>
            <person name="Silva R."/>
            <person name="Astolfi-Filho S."/>
            <person name="Maciel T.E."/>
            <person name="Urmenyi T.P."/>
            <person name="Tadei W.P."/>
            <person name="Camargo E.P."/>
            <person name="de Vasconcelos A.T."/>
        </authorList>
    </citation>
    <scope>NUCLEOTIDE SEQUENCE</scope>
</reference>
<dbReference type="EMBL" id="ADMH02001479">
    <property type="protein sequence ID" value="ETN62392.1"/>
    <property type="molecule type" value="Genomic_DNA"/>
</dbReference>
<reference evidence="3" key="4">
    <citation type="submission" date="2015-06" db="UniProtKB">
        <authorList>
            <consortium name="EnsemblMetazoa"/>
        </authorList>
    </citation>
    <scope>IDENTIFICATION</scope>
</reference>
<reference evidence="2 4" key="1">
    <citation type="journal article" date="2010" name="BMC Genomics">
        <title>Combination of measures distinguishes pre-miRNAs from other stem-loops in the genome of the newly sequenced Anopheles darlingi.</title>
        <authorList>
            <person name="Mendes N.D."/>
            <person name="Freitas A.T."/>
            <person name="Vasconcelos A.T."/>
            <person name="Sagot M.F."/>
        </authorList>
    </citation>
    <scope>NUCLEOTIDE SEQUENCE</scope>
</reference>
<dbReference type="HOGENOM" id="CLU_1023823_0_0_1"/>
<dbReference type="VEuPathDB" id="VectorBase:ADAC005910"/>
<dbReference type="VEuPathDB" id="VectorBase:ADAR2_007821"/>
<accession>W5JDH2</accession>
<dbReference type="EnsemblMetazoa" id="ADAC005910-RA">
    <property type="protein sequence ID" value="ADAC005910-PA"/>
    <property type="gene ID" value="ADAC005910"/>
</dbReference>
<reference evidence="2" key="2">
    <citation type="submission" date="2010-05" db="EMBL/GenBank/DDBJ databases">
        <authorList>
            <person name="Almeida L.G."/>
            <person name="Nicolas M.F."/>
            <person name="Souza R.C."/>
            <person name="Vasconcelos A.T.R."/>
        </authorList>
    </citation>
    <scope>NUCLEOTIDE SEQUENCE</scope>
</reference>
<gene>
    <name evidence="2" type="ORF">AND_005910</name>
</gene>
<name>W5JDH2_ANODA</name>
<dbReference type="AlphaFoldDB" id="W5JDH2"/>
<evidence type="ECO:0000313" key="4">
    <source>
        <dbReference type="Proteomes" id="UP000000673"/>
    </source>
</evidence>
<dbReference type="OMA" id="FRREWAS"/>